<accession>G2TP80</accession>
<reference evidence="1 2" key="1">
    <citation type="journal article" date="2011" name="Stand. Genomic Sci.">
        <title>Complete Genome Sequence of a thermotolerant sporogenic lactic acid bacterium, Bacillus coagulans strain 36D1.</title>
        <authorList>
            <person name="Rhee M.S."/>
            <person name="Moritz B.E."/>
            <person name="Xie G."/>
            <person name="Glavina Del Rio T."/>
            <person name="Dalin E."/>
            <person name="Tice H."/>
            <person name="Bruce D."/>
            <person name="Goodwin L."/>
            <person name="Chertkov O."/>
            <person name="Brettin T."/>
            <person name="Han C."/>
            <person name="Detter C."/>
            <person name="Pitluck S."/>
            <person name="Land M.L."/>
            <person name="Patel M."/>
            <person name="Ou M."/>
            <person name="Harbrucker R."/>
            <person name="Ingram L.O."/>
            <person name="Shanmugam K.T."/>
        </authorList>
    </citation>
    <scope>NUCLEOTIDE SEQUENCE [LARGE SCALE GENOMIC DNA]</scope>
    <source>
        <strain evidence="1 2">36D1</strain>
    </source>
</reference>
<dbReference type="KEGG" id="bag:Bcoa_2222"/>
<dbReference type="EMBL" id="CP003056">
    <property type="protein sequence ID" value="AEP01404.1"/>
    <property type="molecule type" value="Genomic_DNA"/>
</dbReference>
<proteinExistence type="predicted"/>
<protein>
    <submittedName>
        <fullName evidence="1">Uncharacterized protein</fullName>
    </submittedName>
</protein>
<name>G2TP80_HEYCO</name>
<dbReference type="AlphaFoldDB" id="G2TP80"/>
<evidence type="ECO:0000313" key="1">
    <source>
        <dbReference type="EMBL" id="AEP01404.1"/>
    </source>
</evidence>
<organism evidence="1 2">
    <name type="scientific">Heyndrickxia coagulans 36D1</name>
    <dbReference type="NCBI Taxonomy" id="345219"/>
    <lineage>
        <taxon>Bacteria</taxon>
        <taxon>Bacillati</taxon>
        <taxon>Bacillota</taxon>
        <taxon>Bacilli</taxon>
        <taxon>Bacillales</taxon>
        <taxon>Bacillaceae</taxon>
        <taxon>Heyndrickxia</taxon>
    </lineage>
</organism>
<dbReference type="Proteomes" id="UP000009283">
    <property type="component" value="Chromosome"/>
</dbReference>
<sequence>MKKMSFIELMKDKTRLWNEENVLHRVHERQNGESGRKKCPSLDL</sequence>
<dbReference type="HOGENOM" id="CLU_3212250_0_0_9"/>
<evidence type="ECO:0000313" key="2">
    <source>
        <dbReference type="Proteomes" id="UP000009283"/>
    </source>
</evidence>
<gene>
    <name evidence="1" type="ORF">Bcoa_2222</name>
</gene>